<name>A0A4Y9YEN6_9AGAM</name>
<keyword evidence="5" id="KW-1133">Transmembrane helix</keyword>
<gene>
    <name evidence="11" type="ORF">EVG20_g7576</name>
</gene>
<dbReference type="PANTHER" id="PTHR12924">
    <property type="entry name" value="TRANSLOCON-ASSOCIATED PROTEIN, ALPHA SUBUNIT"/>
    <property type="match status" value="1"/>
</dbReference>
<accession>A0A4Y9YEN6</accession>
<feature type="region of interest" description="Disordered" evidence="9">
    <location>
        <begin position="221"/>
        <end position="261"/>
    </location>
</feature>
<sequence length="261" mass="28202">MRVRSLLAAVALLATTAFAVEVSTTPDEDTVETVVETGEPNIDVVLSFPESNPFGHIVNGEQNHVFLNIENKSHRNVTLLTVAGAFHDAQSDKLIKATNNLTYGIYLVEGAKIRLPYSFYSEFKTGDIKLNLYLQHLADGEKYRIPAHESIVTVVEPEFSIFDIKLLTTYATVAALLGGLGYIAYATFAPASAKPKRVGKSTVSAPVGAVKATGAGGYQEEWIPEHHLKKPRKGKGALSSADEQSGAEMSGAEGKRRKGRK</sequence>
<evidence type="ECO:0008006" key="13">
    <source>
        <dbReference type="Google" id="ProtNLM"/>
    </source>
</evidence>
<comment type="subcellular location">
    <subcellularLocation>
        <location evidence="1">Endoplasmic reticulum membrane</location>
        <topology evidence="1">Single-pass type I membrane protein</topology>
    </subcellularLocation>
</comment>
<dbReference type="OrthoDB" id="1926781at2759"/>
<comment type="similarity">
    <text evidence="8">Belongs to the IRC22 family.</text>
</comment>
<keyword evidence="12" id="KW-1185">Reference proteome</keyword>
<feature type="chain" id="PRO_5021265248" description="Translocon-associated protein subunit alpha" evidence="10">
    <location>
        <begin position="20"/>
        <end position="261"/>
    </location>
</feature>
<evidence type="ECO:0000313" key="12">
    <source>
        <dbReference type="Proteomes" id="UP000298327"/>
    </source>
</evidence>
<evidence type="ECO:0000256" key="8">
    <source>
        <dbReference type="ARBA" id="ARBA00038311"/>
    </source>
</evidence>
<organism evidence="11 12">
    <name type="scientific">Dentipellis fragilis</name>
    <dbReference type="NCBI Taxonomy" id="205917"/>
    <lineage>
        <taxon>Eukaryota</taxon>
        <taxon>Fungi</taxon>
        <taxon>Dikarya</taxon>
        <taxon>Basidiomycota</taxon>
        <taxon>Agaricomycotina</taxon>
        <taxon>Agaricomycetes</taxon>
        <taxon>Russulales</taxon>
        <taxon>Hericiaceae</taxon>
        <taxon>Dentipellis</taxon>
    </lineage>
</organism>
<keyword evidence="4" id="KW-0256">Endoplasmic reticulum</keyword>
<comment type="function">
    <text evidence="7">Is probably involved in a pathway contributing to genomic integrity.</text>
</comment>
<protein>
    <recommendedName>
        <fullName evidence="13">Translocon-associated protein subunit alpha</fullName>
    </recommendedName>
</protein>
<evidence type="ECO:0000256" key="10">
    <source>
        <dbReference type="SAM" id="SignalP"/>
    </source>
</evidence>
<proteinExistence type="inferred from homology"/>
<reference evidence="11 12" key="1">
    <citation type="submission" date="2019-02" db="EMBL/GenBank/DDBJ databases">
        <title>Genome sequencing of the rare red list fungi Dentipellis fragilis.</title>
        <authorList>
            <person name="Buettner E."/>
            <person name="Kellner H."/>
        </authorList>
    </citation>
    <scope>NUCLEOTIDE SEQUENCE [LARGE SCALE GENOMIC DNA]</scope>
    <source>
        <strain evidence="11 12">DSM 105465</strain>
    </source>
</reference>
<comment type="caution">
    <text evidence="11">The sequence shown here is derived from an EMBL/GenBank/DDBJ whole genome shotgun (WGS) entry which is preliminary data.</text>
</comment>
<evidence type="ECO:0000256" key="1">
    <source>
        <dbReference type="ARBA" id="ARBA00004115"/>
    </source>
</evidence>
<evidence type="ECO:0000256" key="4">
    <source>
        <dbReference type="ARBA" id="ARBA00022824"/>
    </source>
</evidence>
<dbReference type="PANTHER" id="PTHR12924:SF0">
    <property type="entry name" value="TRANSLOCON-ASSOCIATED PROTEIN SUBUNIT ALPHA"/>
    <property type="match status" value="1"/>
</dbReference>
<evidence type="ECO:0000256" key="5">
    <source>
        <dbReference type="ARBA" id="ARBA00022989"/>
    </source>
</evidence>
<keyword evidence="2" id="KW-0812">Transmembrane</keyword>
<feature type="signal peptide" evidence="10">
    <location>
        <begin position="1"/>
        <end position="19"/>
    </location>
</feature>
<evidence type="ECO:0000256" key="9">
    <source>
        <dbReference type="SAM" id="MobiDB-lite"/>
    </source>
</evidence>
<dbReference type="GO" id="GO:0005789">
    <property type="term" value="C:endoplasmic reticulum membrane"/>
    <property type="evidence" value="ECO:0007669"/>
    <property type="project" value="UniProtKB-SubCell"/>
</dbReference>
<evidence type="ECO:0000256" key="3">
    <source>
        <dbReference type="ARBA" id="ARBA00022729"/>
    </source>
</evidence>
<keyword evidence="3 10" id="KW-0732">Signal</keyword>
<evidence type="ECO:0000256" key="2">
    <source>
        <dbReference type="ARBA" id="ARBA00022692"/>
    </source>
</evidence>
<dbReference type="Proteomes" id="UP000298327">
    <property type="component" value="Unassembled WGS sequence"/>
</dbReference>
<dbReference type="InterPro" id="IPR005595">
    <property type="entry name" value="TRAP_alpha"/>
</dbReference>
<dbReference type="Pfam" id="PF03896">
    <property type="entry name" value="TRAP_alpha"/>
    <property type="match status" value="1"/>
</dbReference>
<evidence type="ECO:0000256" key="6">
    <source>
        <dbReference type="ARBA" id="ARBA00023136"/>
    </source>
</evidence>
<evidence type="ECO:0000313" key="11">
    <source>
        <dbReference type="EMBL" id="TFY60027.1"/>
    </source>
</evidence>
<dbReference type="EMBL" id="SEOQ01000586">
    <property type="protein sequence ID" value="TFY60027.1"/>
    <property type="molecule type" value="Genomic_DNA"/>
</dbReference>
<dbReference type="AlphaFoldDB" id="A0A4Y9YEN6"/>
<evidence type="ECO:0000256" key="7">
    <source>
        <dbReference type="ARBA" id="ARBA00037565"/>
    </source>
</evidence>
<keyword evidence="6" id="KW-0472">Membrane</keyword>